<accession>R7VEE5</accession>
<dbReference type="EnsemblMetazoa" id="CapteT117049">
    <property type="protein sequence ID" value="CapteP117049"/>
    <property type="gene ID" value="CapteG117049"/>
</dbReference>
<dbReference type="OrthoDB" id="3355217at2759"/>
<dbReference type="EMBL" id="AMQN01017009">
    <property type="status" value="NOT_ANNOTATED_CDS"/>
    <property type="molecule type" value="Genomic_DNA"/>
</dbReference>
<organism evidence="1">
    <name type="scientific">Capitella teleta</name>
    <name type="common">Polychaete worm</name>
    <dbReference type="NCBI Taxonomy" id="283909"/>
    <lineage>
        <taxon>Eukaryota</taxon>
        <taxon>Metazoa</taxon>
        <taxon>Spiralia</taxon>
        <taxon>Lophotrochozoa</taxon>
        <taxon>Annelida</taxon>
        <taxon>Polychaeta</taxon>
        <taxon>Sedentaria</taxon>
        <taxon>Scolecida</taxon>
        <taxon>Capitellidae</taxon>
        <taxon>Capitella</taxon>
    </lineage>
</organism>
<dbReference type="OMA" id="GRENKVH"/>
<name>R7VEE5_CAPTE</name>
<dbReference type="InterPro" id="IPR052789">
    <property type="entry name" value="SSUH2_homolog"/>
</dbReference>
<reference evidence="2" key="3">
    <citation type="submission" date="2015-06" db="UniProtKB">
        <authorList>
            <consortium name="EnsemblMetazoa"/>
        </authorList>
    </citation>
    <scope>IDENTIFICATION</scope>
</reference>
<dbReference type="PANTHER" id="PTHR48465:SF1">
    <property type="entry name" value="PROTEIN SSUH2 HOMOLOG"/>
    <property type="match status" value="1"/>
</dbReference>
<gene>
    <name evidence="1" type="ORF">CAPTEDRAFT_117049</name>
</gene>
<evidence type="ECO:0000313" key="3">
    <source>
        <dbReference type="Proteomes" id="UP000014760"/>
    </source>
</evidence>
<dbReference type="AlphaFoldDB" id="R7VEE5"/>
<dbReference type="PANTHER" id="PTHR48465">
    <property type="entry name" value="PROTEIN SSUH2 HOMOLOG"/>
    <property type="match status" value="1"/>
</dbReference>
<dbReference type="Proteomes" id="UP000014760">
    <property type="component" value="Unassembled WGS sequence"/>
</dbReference>
<evidence type="ECO:0000313" key="1">
    <source>
        <dbReference type="EMBL" id="ELU17183.1"/>
    </source>
</evidence>
<dbReference type="EMBL" id="KB292628">
    <property type="protein sequence ID" value="ELU17183.1"/>
    <property type="molecule type" value="Genomic_DNA"/>
</dbReference>
<dbReference type="HOGENOM" id="CLU_044550_2_1_1"/>
<reference evidence="3" key="1">
    <citation type="submission" date="2012-12" db="EMBL/GenBank/DDBJ databases">
        <authorList>
            <person name="Hellsten U."/>
            <person name="Grimwood J."/>
            <person name="Chapman J.A."/>
            <person name="Shapiro H."/>
            <person name="Aerts A."/>
            <person name="Otillar R.P."/>
            <person name="Terry A.Y."/>
            <person name="Boore J.L."/>
            <person name="Simakov O."/>
            <person name="Marletaz F."/>
            <person name="Cho S.-J."/>
            <person name="Edsinger-Gonzales E."/>
            <person name="Havlak P."/>
            <person name="Kuo D.-H."/>
            <person name="Larsson T."/>
            <person name="Lv J."/>
            <person name="Arendt D."/>
            <person name="Savage R."/>
            <person name="Osoegawa K."/>
            <person name="de Jong P."/>
            <person name="Lindberg D.R."/>
            <person name="Seaver E.C."/>
            <person name="Weisblat D.A."/>
            <person name="Putnam N.H."/>
            <person name="Grigoriev I.V."/>
            <person name="Rokhsar D.S."/>
        </authorList>
    </citation>
    <scope>NUCLEOTIDE SEQUENCE</scope>
    <source>
        <strain evidence="3">I ESC-2004</strain>
    </source>
</reference>
<keyword evidence="3" id="KW-1185">Reference proteome</keyword>
<proteinExistence type="predicted"/>
<evidence type="ECO:0000313" key="2">
    <source>
        <dbReference type="EnsemblMetazoa" id="CapteP117049"/>
    </source>
</evidence>
<evidence type="ECO:0008006" key="4">
    <source>
        <dbReference type="Google" id="ProtNLM"/>
    </source>
</evidence>
<protein>
    <recommendedName>
        <fullName evidence="4">Protein SSUH2 homolog</fullName>
    </recommendedName>
</protein>
<sequence>MPVITEQQAITELKDFVRRHPCYDERPAYYMKVKHLKHSTYFHYKLETFSESRSTTWVYEPFHGEPIDGPAYGPAPHPWDIQVRPSMEYYYAVKHLEVPHTASVKPCHTCSGIGSMLCPSCNGHGIVVCTFCLDSNRFACSYCKSTSRLKCSHCKCRGHVPCQTCDMTGKLRCYIKLTITWRNHLDDIHSFQNDSIPDDLIRSATGQTIFEEELPLVWAVTHFPDQTINQGSRQLVDKHRNVYNIERPLMQRHSIRTIPVTEVIGIYEGKYINYFVFRFQDTYLVHAPDYPKSVCCDCVIL</sequence>
<reference evidence="1 3" key="2">
    <citation type="journal article" date="2013" name="Nature">
        <title>Insights into bilaterian evolution from three spiralian genomes.</title>
        <authorList>
            <person name="Simakov O."/>
            <person name="Marletaz F."/>
            <person name="Cho S.J."/>
            <person name="Edsinger-Gonzales E."/>
            <person name="Havlak P."/>
            <person name="Hellsten U."/>
            <person name="Kuo D.H."/>
            <person name="Larsson T."/>
            <person name="Lv J."/>
            <person name="Arendt D."/>
            <person name="Savage R."/>
            <person name="Osoegawa K."/>
            <person name="de Jong P."/>
            <person name="Grimwood J."/>
            <person name="Chapman J.A."/>
            <person name="Shapiro H."/>
            <person name="Aerts A."/>
            <person name="Otillar R.P."/>
            <person name="Terry A.Y."/>
            <person name="Boore J.L."/>
            <person name="Grigoriev I.V."/>
            <person name="Lindberg D.R."/>
            <person name="Seaver E.C."/>
            <person name="Weisblat D.A."/>
            <person name="Putnam N.H."/>
            <person name="Rokhsar D.S."/>
        </authorList>
    </citation>
    <scope>NUCLEOTIDE SEQUENCE</scope>
    <source>
        <strain evidence="1 3">I ESC-2004</strain>
    </source>
</reference>